<dbReference type="EMBL" id="JOKH01000016">
    <property type="protein sequence ID" value="KEQ11516.1"/>
    <property type="molecule type" value="Genomic_DNA"/>
</dbReference>
<dbReference type="Pfam" id="PF02036">
    <property type="entry name" value="SCP2"/>
    <property type="match status" value="1"/>
</dbReference>
<dbReference type="SUPFAM" id="SSF55718">
    <property type="entry name" value="SCP-like"/>
    <property type="match status" value="1"/>
</dbReference>
<comment type="caution">
    <text evidence="2">The sequence shown here is derived from an EMBL/GenBank/DDBJ whole genome shotgun (WGS) entry which is preliminary data.</text>
</comment>
<dbReference type="eggNOG" id="COG3255">
    <property type="taxonomic scope" value="Bacteria"/>
</dbReference>
<proteinExistence type="predicted"/>
<dbReference type="Gene3D" id="3.30.1050.10">
    <property type="entry name" value="SCP2 sterol-binding domain"/>
    <property type="match status" value="1"/>
</dbReference>
<dbReference type="OrthoDB" id="9809312at2"/>
<dbReference type="InterPro" id="IPR003033">
    <property type="entry name" value="SCP2_sterol-bd_dom"/>
</dbReference>
<dbReference type="PANTHER" id="PTHR10094">
    <property type="entry name" value="STEROL CARRIER PROTEIN 2 SCP-2 FAMILY PROTEIN"/>
    <property type="match status" value="1"/>
</dbReference>
<dbReference type="STRING" id="1137799.GZ78_28990"/>
<organism evidence="2 3">
    <name type="scientific">Endozoicomonas numazuensis</name>
    <dbReference type="NCBI Taxonomy" id="1137799"/>
    <lineage>
        <taxon>Bacteria</taxon>
        <taxon>Pseudomonadati</taxon>
        <taxon>Pseudomonadota</taxon>
        <taxon>Gammaproteobacteria</taxon>
        <taxon>Oceanospirillales</taxon>
        <taxon>Endozoicomonadaceae</taxon>
        <taxon>Endozoicomonas</taxon>
    </lineage>
</organism>
<evidence type="ECO:0000313" key="2">
    <source>
        <dbReference type="EMBL" id="KEQ11516.1"/>
    </source>
</evidence>
<dbReference type="InterPro" id="IPR036527">
    <property type="entry name" value="SCP2_sterol-bd_dom_sf"/>
</dbReference>
<evidence type="ECO:0000313" key="3">
    <source>
        <dbReference type="Proteomes" id="UP000028073"/>
    </source>
</evidence>
<dbReference type="GO" id="GO:0005829">
    <property type="term" value="C:cytosol"/>
    <property type="evidence" value="ECO:0007669"/>
    <property type="project" value="TreeGrafter"/>
</dbReference>
<keyword evidence="3" id="KW-1185">Reference proteome</keyword>
<evidence type="ECO:0000259" key="1">
    <source>
        <dbReference type="Pfam" id="PF02036"/>
    </source>
</evidence>
<reference evidence="2 3" key="1">
    <citation type="submission" date="2014-06" db="EMBL/GenBank/DDBJ databases">
        <title>Whole Genome Sequences of Three Symbiotic Endozoicomonas Bacteria.</title>
        <authorList>
            <person name="Neave M.J."/>
            <person name="Apprill A."/>
            <person name="Voolstra C.R."/>
        </authorList>
    </citation>
    <scope>NUCLEOTIDE SEQUENCE [LARGE SCALE GENOMIC DNA]</scope>
    <source>
        <strain evidence="2 3">DSM 25634</strain>
    </source>
</reference>
<name>A0A081MZ93_9GAMM</name>
<dbReference type="Proteomes" id="UP000028073">
    <property type="component" value="Unassembled WGS sequence"/>
</dbReference>
<gene>
    <name evidence="2" type="ORF">GZ78_28990</name>
</gene>
<feature type="domain" description="SCP2" evidence="1">
    <location>
        <begin position="26"/>
        <end position="102"/>
    </location>
</feature>
<sequence>MATVQEIFDEITSRFDATTAVGQQLIFQFDITDGETYHIAIDDGTCRVIKGASEDPSVTMITDSESFVGIMTGELDGMQAFMTGKIRTEGNMMLATKLNDFFHNE</sequence>
<dbReference type="AlphaFoldDB" id="A0A081MZ93"/>
<dbReference type="PANTHER" id="PTHR10094:SF25">
    <property type="entry name" value="SCP2 STEROL-BINDING DOMAIN-CONTAINING PROTEIN 1"/>
    <property type="match status" value="1"/>
</dbReference>
<protein>
    <submittedName>
        <fullName evidence="2">SCP-2 family sterol carrier protein</fullName>
    </submittedName>
</protein>
<dbReference type="RefSeq" id="WP_034843343.1">
    <property type="nucleotide sequence ID" value="NZ_JOKH01000016.1"/>
</dbReference>
<accession>A0A081MZ93</accession>